<reference evidence="1" key="1">
    <citation type="journal article" date="2015" name="Nature">
        <title>Complex archaea that bridge the gap between prokaryotes and eukaryotes.</title>
        <authorList>
            <person name="Spang A."/>
            <person name="Saw J.H."/>
            <person name="Jorgensen S.L."/>
            <person name="Zaremba-Niedzwiedzka K."/>
            <person name="Martijn J."/>
            <person name="Lind A.E."/>
            <person name="van Eijk R."/>
            <person name="Schleper C."/>
            <person name="Guy L."/>
            <person name="Ettema T.J."/>
        </authorList>
    </citation>
    <scope>NUCLEOTIDE SEQUENCE</scope>
</reference>
<evidence type="ECO:0000313" key="1">
    <source>
        <dbReference type="EMBL" id="KKL92896.1"/>
    </source>
</evidence>
<accession>A0A0F9GQQ7</accession>
<comment type="caution">
    <text evidence="1">The sequence shown here is derived from an EMBL/GenBank/DDBJ whole genome shotgun (WGS) entry which is preliminary data.</text>
</comment>
<dbReference type="AlphaFoldDB" id="A0A0F9GQQ7"/>
<protein>
    <submittedName>
        <fullName evidence="1">Uncharacterized protein</fullName>
    </submittedName>
</protein>
<proteinExistence type="predicted"/>
<name>A0A0F9GQQ7_9ZZZZ</name>
<gene>
    <name evidence="1" type="ORF">LCGC14_1880080</name>
</gene>
<organism evidence="1">
    <name type="scientific">marine sediment metagenome</name>
    <dbReference type="NCBI Taxonomy" id="412755"/>
    <lineage>
        <taxon>unclassified sequences</taxon>
        <taxon>metagenomes</taxon>
        <taxon>ecological metagenomes</taxon>
    </lineage>
</organism>
<dbReference type="EMBL" id="LAZR01019342">
    <property type="protein sequence ID" value="KKL92896.1"/>
    <property type="molecule type" value="Genomic_DNA"/>
</dbReference>
<sequence>MCEKIETILNRWTNINEILLRTGEMTAQERRTVLAVTNAMAREIRRVMTDRISDHKQLAQNILHRFLEDGILGETNGKFEMLVEKTLLEELDKFNISLRG</sequence>